<organism evidence="1 2">
    <name type="scientific">Arthrobacter gyeryongensis</name>
    <dbReference type="NCBI Taxonomy" id="1650592"/>
    <lineage>
        <taxon>Bacteria</taxon>
        <taxon>Bacillati</taxon>
        <taxon>Actinomycetota</taxon>
        <taxon>Actinomycetes</taxon>
        <taxon>Micrococcales</taxon>
        <taxon>Micrococcaceae</taxon>
        <taxon>Arthrobacter</taxon>
    </lineage>
</organism>
<sequence>MAKMAYNHHLGLNVRVLFPCPRVRIMAPPWHKLTLLISYMMPLIRRESAASLQKYQHSSVGAGRRVCGYFPNPARRNASAMAVLTGA</sequence>
<name>A0ABP9S339_9MICC</name>
<dbReference type="EMBL" id="BAABKK010000004">
    <property type="protein sequence ID" value="GAA5189930.1"/>
    <property type="molecule type" value="Genomic_DNA"/>
</dbReference>
<protein>
    <submittedName>
        <fullName evidence="1">Uncharacterized protein</fullName>
    </submittedName>
</protein>
<proteinExistence type="predicted"/>
<keyword evidence="2" id="KW-1185">Reference proteome</keyword>
<comment type="caution">
    <text evidence="1">The sequence shown here is derived from an EMBL/GenBank/DDBJ whole genome shotgun (WGS) entry which is preliminary data.</text>
</comment>
<evidence type="ECO:0000313" key="1">
    <source>
        <dbReference type="EMBL" id="GAA5189930.1"/>
    </source>
</evidence>
<reference evidence="2" key="1">
    <citation type="journal article" date="2019" name="Int. J. Syst. Evol. Microbiol.">
        <title>The Global Catalogue of Microorganisms (GCM) 10K type strain sequencing project: providing services to taxonomists for standard genome sequencing and annotation.</title>
        <authorList>
            <consortium name="The Broad Institute Genomics Platform"/>
            <consortium name="The Broad Institute Genome Sequencing Center for Infectious Disease"/>
            <person name="Wu L."/>
            <person name="Ma J."/>
        </authorList>
    </citation>
    <scope>NUCLEOTIDE SEQUENCE [LARGE SCALE GENOMIC DNA]</scope>
    <source>
        <strain evidence="2">JCM 18514</strain>
    </source>
</reference>
<evidence type="ECO:0000313" key="2">
    <source>
        <dbReference type="Proteomes" id="UP001500200"/>
    </source>
</evidence>
<gene>
    <name evidence="1" type="ORF">GCM10023346_05780</name>
</gene>
<dbReference type="Proteomes" id="UP001500200">
    <property type="component" value="Unassembled WGS sequence"/>
</dbReference>
<accession>A0ABP9S339</accession>